<sequence>MITAGEALVDTGGFVLTGGIPVVTALDPNYGQPGTNGLEVTIHGAYTNWDSTTTPDFGPGITLVTKQVEDSTTLNAVISIDPNAPIGYRTVFVRTGTQVLTGNFQIYVPPPPVPAITYYVPSQGLTGQTFTISFTGSNTHWDPGPINAATTATFGDGIAVNTFQVTGPTSALANITILPSAASGTRLIVFTTGSETETATFTVVSSTSGPGGVTPMLSVIDPGQAMQGSANVLINIIGQYTTFDANTLFDFGSGITVNGITVLGPTIATANISIDQLAPLGGRTITATMGTVVASGVGFSVTPSLALISALMPNTALQGSTLTIEVTGQNTHWGPATRFQFGAGIVTASVVVNSPTDATLVLSLPALAPIGPTYVTATTLGEVATINNGFVVQAGTPLLLSSGPGSIQQQSRVTFTILSQATQWTSNPPAVDYGAGITLSNTIVTSDTSLTVDAYVDPLTSPGGRTLTVSNGTQTLTLPNAVSISPGPAAVGSVSPSSGGQGSSYTVALHGTNTHWQQGLTQLAFPGVTINSFNVNSTTLATATITVSSYATPGLVNITTTTLGEVATEVNAFEITQTEPEMLFINSATGALGQTETVTITTINTNFGSGSTASFGPGIKVNSVNALSPTSLSVNITVQPTTALGSRSVVITTGTEVVSSSTLFQVVHGPAAILSLSPASGGQGRSVTVLVTGSQTNYMSGVTSASFGGGITVTSVSVVDALHANVTVSVPTSTPIGSYDVTLTTGGEVSTILGGFGVTLGSAKLGNVSPSTGPQGATNLSVSLVGVLTNFLNGTSTASFGAGITTNSLTVNSPTSATANITISPSATLGSRTVTVTTGSETASITGGFSVLAGQPGLISATPASLKVGDTANVVVTGQFTTFKQGVSTISLGSGVTVNSVTVANATQLTANITIDANTYAGERDITVTTASETETLSGGFTVLPGTAVITVINPNIGTPNQTVTVVITGQYTNWGASTKVSFGPGITVGTGVDGMAGPVTVNGPSTLTATLNIDADADLGPRDVTVTTGGEVETVPAGFTVQPTTVSPPTVLFSSPAYYEGGVPINTKITAVFSQPMDRTSFTATDVNVYLESSVQGQISVSGSISLDASGRVLTFIPTVPLAVGSSYELYLTSAITDASGNALDAYATLFSTGFTASTTAPQVVAVNPIADIKNVGTNATIQVEFNTPMDQSTQTGLTVSDGVNSIPGSYSWNTNTNCFYGYSFYYSYQCTAGTIVTFTPSQPLAPNQAYTVNYGAPLADAAGNVLGTGSFAYTTGAGPDTTNGSSGVSFGYFQPDMSTNFTPQVNFSKPVNRIDVNASNLFLYDYDSGKYLRGTVNVAADGLSATFVPAMPLLPDTAYAFAFSGGTFDMDGNTLYGNYAYFITGASSDSTPPQVASVSPSDGTSTVPLNAQVAIHFNEPVDPDFPGTMTVTPDGGVPIPGTATLSSDQLTLTFLPTNSLKGMTKYTVALTGYQDFAGNVGVNFNSQFTTTTTVTPISLSTGFLASGMLSTTDNTSDANWVVTVGSNAPVAAKIDGPGDGDWSTSYASNGPNSSWITLNPDSPAGNTAGVFSRTFNLTGYNLSNLCLVGSMAVDITGGLQLNGTPITQPIDTYSLVPLNVALPVASLNAGVNTLSMVYSTTNDNIDAFRLEATVQTCGVSFTSGLQLVRSTPAIQATGVATSTSITLTFNHPLDPATVNANTIQVLNTGASYSQIAGSYKVNGSQVIYTPDSPFPANTQINVNSYGGPVDTAGESLGNVNTLLYFTTNATSIAPSAPFAVTAFSPAPDSTNIGLHAPVVATFNRSFNPQTINPTSSGTDFALYAGDNLNCTNYMKSQDNTTLQFNCYPLPASTAMTALIKSNLQDMSGQGVANFSSKFTTAPVDSNTHGTIVTARPGSGATSVPANSPLVLFTSLPISTSSANAALKVSQNGVLIPGAIQVLDSGYTLQFTPSSPYVAGALIQWTVTADLVDATYGSSFTATGGYFTVAADTSMTIPTLQAAYPAAGGGTVPNSIFELQFSAPIDPGTVNATNIYLTYQGNGGSNLAATLSQPQPNTIRIIPQSDLTGSPVYLVIESGLRSTTSVPAQQTEYYFFPTGADDTTVPTIVSAVPYNGAINIGVNATPGIVFSKAIDPASINNNTFKVANGGASLPGGYMISTDNTRVQFVPSSPLPVNADLTMTLEGVLDGEGHAASFSSHFKTASGPDFTPPTIVYSSVGDGETVPVNATVTVQFSESMDITTLNTRNIDIYDYLLGTYVPATLTFSADQSVAYLVPNAPLAAGRQYVLQVYSGMDLAGNQLQGNSFSFTAGLAAASSAPTLQYLNPLRGATGVGVNVLIEAQFTGGIDPNTLSGVELLAGVNSVPITTTTSNGNTILQLTPQTPLTPNTTYQVRIAGVKDPAGNTLSTVTNSFTTGATFDLAGPQVVAYDPPNGAEVGTNISPKFYFNKPLNPITVTTSSFRMYRDDTGQNIPISVIPATNGLSVTLEPLHAIAPNGQYEFAAGYGFQDANGNNGNGLTIYFSTGAGTNTTGPSITVSPGAGATGIPLDTHVVATSSAPIDPTSWTQSSIQVLDNLSQAVAGTIGLTDTQTLTFVPTNPLSQNVTYTVKAGGFNDANGNPATLSNTNFRTGTSAGTDGLTLASTNIPSGAANVANTQAIILTFSQILNPASVNDSTLRVLNTYNGSLGLAGTYLVSGNQVTFTPVAPYPAGAQIYVVSCGGPSDVQGDVFLNGSCYSQLLSFTVSSASPDTTPLKVVSINPAANATGVPLTTQVSVTFNKSINPSSVSYGGSSALLSAGQSIQNYGSVSFSPDNLTVTFNTGALYGSTKYTVTLPAGGITDMSGNGLATTFDSTFQTMSATSNATGYVTTTAPSSVGNVPSDSLLTLFVNEMVDPSTVQGNLVVTVNGEVYPGTVQAVASGYEVQYTPQVPFPAGAVVQWFFSNVYDTNGNAIQARSGYFYVQAVPDPMGAPIIVAGSPASSSTNVPTNAVFDEQYSLPIDASTLSSASFYSYYGAIPALNVTLLSPAVVRIAPATPLLPSTAYYVCQSGSIKGTNGVTAQGTCINFTTTAGPDTSQGAVKIGPPNGSKNVGTNGMVRLVFSKPVDATTVTTDTVKVMHGSVSIPGTLTLSSDYGTSGYDFIGATFTPVNPLPPSTTLQVSVDGVEDYAGNALAKASSQFTTAPAPDFSAANVTLDFGYGTTDIGTNATFSCRYSKPVDPSSVSADQTYVSLTGTNARVPSTFLFSSDMESVTIKPVSALTADTSYGYQCVGALDLTGNNTYTGYVQFTTGSGPSSTGPTLLRTNPPSGATNVPLNTGEGPFNATSLGLLFDKPLSENSLSNVTLKPQGGNPLYIATGQNIGDTEVSVFLANTLQPNTQYTYSITGVTDYSGNPIALVTSTFTTGSGVDFVSPTVAGFIPADATTGVSMGTPLKVTFSEPMNPVLIDSNHVVLLNHNTQAVIPTTLSISTDNTTVSLTPVSPLAAGTIYDFEVVNPNWYLTDIAGNHLNTYEAIATFTTGP</sequence>
<feature type="domain" description="SbsA Ig-like" evidence="2">
    <location>
        <begin position="2639"/>
        <end position="2729"/>
    </location>
</feature>
<feature type="domain" description="SbsA Ig-like" evidence="2">
    <location>
        <begin position="1778"/>
        <end position="1882"/>
    </location>
</feature>
<feature type="domain" description="SbsA Ig-like" evidence="2">
    <location>
        <begin position="2752"/>
        <end position="2859"/>
    </location>
</feature>
<accession>A0A4Q0T6C0</accession>
<name>A0A4Q0T6C0_9BACT</name>
<dbReference type="Gene3D" id="2.60.40.1220">
    <property type="match status" value="12"/>
</dbReference>
<dbReference type="InterPro" id="IPR032812">
    <property type="entry name" value="SbsA_Ig"/>
</dbReference>
<feature type="domain" description="SbsA Ig-like" evidence="2">
    <location>
        <begin position="2103"/>
        <end position="2204"/>
    </location>
</feature>
<proteinExistence type="predicted"/>
<evidence type="ECO:0000259" key="2">
    <source>
        <dbReference type="Pfam" id="PF13205"/>
    </source>
</evidence>
<dbReference type="InterPro" id="IPR014755">
    <property type="entry name" value="Cu-Rt/internalin_Ig-like"/>
</dbReference>
<feature type="domain" description="SbsA Ig-like" evidence="2">
    <location>
        <begin position="1666"/>
        <end position="1769"/>
    </location>
</feature>
<feature type="domain" description="SbsA Ig-like" evidence="2">
    <location>
        <begin position="2210"/>
        <end position="2311"/>
    </location>
</feature>
<dbReference type="Gene3D" id="2.60.40.3710">
    <property type="match status" value="3"/>
</dbReference>
<feature type="domain" description="SbsA Ig-like" evidence="2">
    <location>
        <begin position="1391"/>
        <end position="1492"/>
    </location>
</feature>
<feature type="domain" description="SbsA Ig-like" evidence="2">
    <location>
        <begin position="2318"/>
        <end position="2417"/>
    </location>
</feature>
<keyword evidence="1" id="KW-0732">Signal</keyword>
<feature type="domain" description="SbsA Ig-like" evidence="2">
    <location>
        <begin position="2425"/>
        <end position="2526"/>
    </location>
</feature>
<feature type="domain" description="SbsA Ig-like" evidence="2">
    <location>
        <begin position="3414"/>
        <end position="3521"/>
    </location>
</feature>
<reference evidence="4" key="2">
    <citation type="submission" date="2019-02" db="EMBL/GenBank/DDBJ databases">
        <title>Granulicella sibirica sp. nov., a psychrotolerant acidobacterium isolated from an organic soil layer in forested tundra, West Siberia.</title>
        <authorList>
            <person name="Oshkin I.Y."/>
            <person name="Kulichevskaya I.S."/>
            <person name="Rijpstra W.I.C."/>
            <person name="Sinninghe Damste J.S."/>
            <person name="Rakitin A.L."/>
            <person name="Ravin N.V."/>
            <person name="Dedysh S.N."/>
        </authorList>
    </citation>
    <scope>NUCLEOTIDE SEQUENCE [LARGE SCALE GENOMIC DNA]</scope>
    <source>
        <strain evidence="4">AF10</strain>
    </source>
</reference>
<feature type="domain" description="SbsA Ig-like" evidence="2">
    <location>
        <begin position="3082"/>
        <end position="3184"/>
    </location>
</feature>
<feature type="domain" description="SbsA Ig-like" evidence="2">
    <location>
        <begin position="1300"/>
        <end position="1383"/>
    </location>
</feature>
<dbReference type="Gene3D" id="2.60.40.10">
    <property type="entry name" value="Immunoglobulins"/>
    <property type="match status" value="11"/>
</dbReference>
<keyword evidence="4" id="KW-1185">Reference proteome</keyword>
<organism evidence="3 4">
    <name type="scientific">Granulicella sibirica</name>
    <dbReference type="NCBI Taxonomy" id="2479048"/>
    <lineage>
        <taxon>Bacteria</taxon>
        <taxon>Pseudomonadati</taxon>
        <taxon>Acidobacteriota</taxon>
        <taxon>Terriglobia</taxon>
        <taxon>Terriglobales</taxon>
        <taxon>Acidobacteriaceae</taxon>
        <taxon>Granulicella</taxon>
    </lineage>
</organism>
<feature type="domain" description="SbsA Ig-like" evidence="2">
    <location>
        <begin position="1997"/>
        <end position="2077"/>
    </location>
</feature>
<dbReference type="RefSeq" id="WP_338323425.1">
    <property type="nucleotide sequence ID" value="NZ_RDSM01000001.1"/>
</dbReference>
<feature type="domain" description="SbsA Ig-like" evidence="2">
    <location>
        <begin position="1160"/>
        <end position="1277"/>
    </location>
</feature>
<evidence type="ECO:0000313" key="4">
    <source>
        <dbReference type="Proteomes" id="UP000289437"/>
    </source>
</evidence>
<evidence type="ECO:0000256" key="1">
    <source>
        <dbReference type="ARBA" id="ARBA00022729"/>
    </source>
</evidence>
<feature type="domain" description="SbsA Ig-like" evidence="2">
    <location>
        <begin position="3202"/>
        <end position="3292"/>
    </location>
</feature>
<protein>
    <recommendedName>
        <fullName evidence="2">SbsA Ig-like domain-containing protein</fullName>
    </recommendedName>
</protein>
<dbReference type="InterPro" id="IPR013783">
    <property type="entry name" value="Ig-like_fold"/>
</dbReference>
<evidence type="ECO:0000313" key="3">
    <source>
        <dbReference type="EMBL" id="RXH57176.1"/>
    </source>
</evidence>
<comment type="caution">
    <text evidence="3">The sequence shown here is derived from an EMBL/GenBank/DDBJ whole genome shotgun (WGS) entry which is preliminary data.</text>
</comment>
<feature type="domain" description="SbsA Ig-like" evidence="2">
    <location>
        <begin position="2973"/>
        <end position="3071"/>
    </location>
</feature>
<dbReference type="Proteomes" id="UP000289437">
    <property type="component" value="Unassembled WGS sequence"/>
</dbReference>
<dbReference type="EMBL" id="RDSM01000001">
    <property type="protein sequence ID" value="RXH57176.1"/>
    <property type="molecule type" value="Genomic_DNA"/>
</dbReference>
<dbReference type="Pfam" id="PF13205">
    <property type="entry name" value="Big_5"/>
    <property type="match status" value="20"/>
</dbReference>
<feature type="domain" description="SbsA Ig-like" evidence="2">
    <location>
        <begin position="1048"/>
        <end position="1154"/>
    </location>
</feature>
<feature type="domain" description="SbsA Ig-like" evidence="2">
    <location>
        <begin position="1889"/>
        <end position="1977"/>
    </location>
</feature>
<feature type="domain" description="SbsA Ig-like" evidence="2">
    <location>
        <begin position="2532"/>
        <end position="2632"/>
    </location>
</feature>
<feature type="domain" description="SbsA Ig-like" evidence="2">
    <location>
        <begin position="3298"/>
        <end position="3406"/>
    </location>
</feature>
<gene>
    <name evidence="3" type="ORF">GRAN_0486</name>
</gene>
<reference evidence="3 4" key="1">
    <citation type="submission" date="2018-11" db="EMBL/GenBank/DDBJ databases">
        <authorList>
            <person name="Mardanov A.V."/>
            <person name="Ravin N.V."/>
            <person name="Dedysh S.N."/>
        </authorList>
    </citation>
    <scope>NUCLEOTIDE SEQUENCE [LARGE SCALE GENOMIC DNA]</scope>
    <source>
        <strain evidence="3 4">AF10</strain>
    </source>
</reference>